<organism evidence="15">
    <name type="scientific">Desulfovibrio sp. U5L</name>
    <dbReference type="NCBI Taxonomy" id="596152"/>
    <lineage>
        <taxon>Bacteria</taxon>
        <taxon>Pseudomonadati</taxon>
        <taxon>Thermodesulfobacteriota</taxon>
        <taxon>Desulfovibrionia</taxon>
        <taxon>Desulfovibrionales</taxon>
        <taxon>Desulfovibrionaceae</taxon>
        <taxon>Desulfovibrio</taxon>
    </lineage>
</organism>
<dbReference type="InterPro" id="IPR014017">
    <property type="entry name" value="DNA_helicase_UvrD-like_C"/>
</dbReference>
<evidence type="ECO:0000256" key="12">
    <source>
        <dbReference type="PROSITE-ProRule" id="PRU00560"/>
    </source>
</evidence>
<dbReference type="GO" id="GO:0005524">
    <property type="term" value="F:ATP binding"/>
    <property type="evidence" value="ECO:0007669"/>
    <property type="project" value="UniProtKB-UniRule"/>
</dbReference>
<dbReference type="PROSITE" id="PS51217">
    <property type="entry name" value="UVRD_HELICASE_CTER"/>
    <property type="match status" value="1"/>
</dbReference>
<dbReference type="CDD" id="cd17932">
    <property type="entry name" value="DEXQc_UvrD"/>
    <property type="match status" value="1"/>
</dbReference>
<evidence type="ECO:0000259" key="14">
    <source>
        <dbReference type="PROSITE" id="PS51217"/>
    </source>
</evidence>
<evidence type="ECO:0000256" key="11">
    <source>
        <dbReference type="ARBA" id="ARBA00048988"/>
    </source>
</evidence>
<dbReference type="InterPro" id="IPR014016">
    <property type="entry name" value="UvrD-like_ATP-bd"/>
</dbReference>
<accession>I2Q069</accession>
<comment type="similarity">
    <text evidence="1">Belongs to the helicase family. UvrD subfamily.</text>
</comment>
<evidence type="ECO:0000256" key="7">
    <source>
        <dbReference type="ARBA" id="ARBA00023235"/>
    </source>
</evidence>
<dbReference type="eggNOG" id="COG0210">
    <property type="taxonomic scope" value="Bacteria"/>
</dbReference>
<dbReference type="PANTHER" id="PTHR11070">
    <property type="entry name" value="UVRD / RECB / PCRA DNA HELICASE FAMILY MEMBER"/>
    <property type="match status" value="1"/>
</dbReference>
<dbReference type="InterPro" id="IPR013986">
    <property type="entry name" value="DExx_box_DNA_helicase_dom_sf"/>
</dbReference>
<dbReference type="Gene3D" id="1.10.10.160">
    <property type="match status" value="1"/>
</dbReference>
<dbReference type="PROSITE" id="PS51198">
    <property type="entry name" value="UVRD_HELICASE_ATP_BIND"/>
    <property type="match status" value="1"/>
</dbReference>
<evidence type="ECO:0000256" key="10">
    <source>
        <dbReference type="ARBA" id="ARBA00034923"/>
    </source>
</evidence>
<dbReference type="Pfam" id="PF00580">
    <property type="entry name" value="UvrD-helicase"/>
    <property type="match status" value="1"/>
</dbReference>
<comment type="catalytic activity">
    <reaction evidence="8">
        <text>Couples ATP hydrolysis with the unwinding of duplex DNA by translocating in the 3'-5' direction.</text>
        <dbReference type="EC" id="5.6.2.4"/>
    </reaction>
</comment>
<evidence type="ECO:0000256" key="8">
    <source>
        <dbReference type="ARBA" id="ARBA00034617"/>
    </source>
</evidence>
<dbReference type="GO" id="GO:0016887">
    <property type="term" value="F:ATP hydrolysis activity"/>
    <property type="evidence" value="ECO:0007669"/>
    <property type="project" value="RHEA"/>
</dbReference>
<evidence type="ECO:0000256" key="4">
    <source>
        <dbReference type="ARBA" id="ARBA00022806"/>
    </source>
</evidence>
<feature type="domain" description="UvrD-like helicase C-terminal" evidence="14">
    <location>
        <begin position="280"/>
        <end position="534"/>
    </location>
</feature>
<dbReference type="GO" id="GO:0003677">
    <property type="term" value="F:DNA binding"/>
    <property type="evidence" value="ECO:0007669"/>
    <property type="project" value="UniProtKB-KW"/>
</dbReference>
<evidence type="ECO:0000259" key="13">
    <source>
        <dbReference type="PROSITE" id="PS51198"/>
    </source>
</evidence>
<dbReference type="InterPro" id="IPR027417">
    <property type="entry name" value="P-loop_NTPase"/>
</dbReference>
<feature type="binding site" evidence="12">
    <location>
        <begin position="33"/>
        <end position="40"/>
    </location>
    <ligand>
        <name>ATP</name>
        <dbReference type="ChEBI" id="CHEBI:30616"/>
    </ligand>
</feature>
<dbReference type="InterPro" id="IPR000212">
    <property type="entry name" value="DNA_helicase_UvrD/REP"/>
</dbReference>
<dbReference type="Gene3D" id="1.10.486.10">
    <property type="entry name" value="PCRA, domain 4"/>
    <property type="match status" value="1"/>
</dbReference>
<evidence type="ECO:0000256" key="9">
    <source>
        <dbReference type="ARBA" id="ARBA00034808"/>
    </source>
</evidence>
<gene>
    <name evidence="15" type="ORF">DesU5LDRAFT_1490</name>
</gene>
<dbReference type="PANTHER" id="PTHR11070:SF2">
    <property type="entry name" value="ATP-DEPENDENT DNA HELICASE SRS2"/>
    <property type="match status" value="1"/>
</dbReference>
<comment type="catalytic activity">
    <reaction evidence="11">
        <text>ATP + H2O = ADP + phosphate + H(+)</text>
        <dbReference type="Rhea" id="RHEA:13065"/>
        <dbReference type="ChEBI" id="CHEBI:15377"/>
        <dbReference type="ChEBI" id="CHEBI:15378"/>
        <dbReference type="ChEBI" id="CHEBI:30616"/>
        <dbReference type="ChEBI" id="CHEBI:43474"/>
        <dbReference type="ChEBI" id="CHEBI:456216"/>
        <dbReference type="EC" id="5.6.2.4"/>
    </reaction>
</comment>
<dbReference type="Gene3D" id="3.40.50.300">
    <property type="entry name" value="P-loop containing nucleotide triphosphate hydrolases"/>
    <property type="match status" value="2"/>
</dbReference>
<evidence type="ECO:0000256" key="6">
    <source>
        <dbReference type="ARBA" id="ARBA00023125"/>
    </source>
</evidence>
<evidence type="ECO:0000256" key="5">
    <source>
        <dbReference type="ARBA" id="ARBA00022840"/>
    </source>
</evidence>
<keyword evidence="6" id="KW-0238">DNA-binding</keyword>
<evidence type="ECO:0000313" key="15">
    <source>
        <dbReference type="EMBL" id="EIG53175.1"/>
    </source>
</evidence>
<keyword evidence="5 12" id="KW-0067">ATP-binding</keyword>
<dbReference type="EC" id="5.6.2.4" evidence="9"/>
<dbReference type="AlphaFoldDB" id="I2Q069"/>
<evidence type="ECO:0000256" key="1">
    <source>
        <dbReference type="ARBA" id="ARBA00009922"/>
    </source>
</evidence>
<feature type="domain" description="UvrD-like helicase ATP-binding" evidence="13">
    <location>
        <begin position="12"/>
        <end position="279"/>
    </location>
</feature>
<keyword evidence="2 12" id="KW-0547">Nucleotide-binding</keyword>
<dbReference type="SUPFAM" id="SSF52540">
    <property type="entry name" value="P-loop containing nucleoside triphosphate hydrolases"/>
    <property type="match status" value="1"/>
</dbReference>
<protein>
    <recommendedName>
        <fullName evidence="9">DNA 3'-5' helicase</fullName>
        <ecNumber evidence="9">5.6.2.4</ecNumber>
    </recommendedName>
    <alternativeName>
        <fullName evidence="10">DNA 3'-5' helicase II</fullName>
    </alternativeName>
</protein>
<dbReference type="Pfam" id="PF13361">
    <property type="entry name" value="UvrD_C"/>
    <property type="match status" value="2"/>
</dbReference>
<evidence type="ECO:0000256" key="2">
    <source>
        <dbReference type="ARBA" id="ARBA00022741"/>
    </source>
</evidence>
<proteinExistence type="inferred from homology"/>
<dbReference type="EMBL" id="JH600068">
    <property type="protein sequence ID" value="EIG53175.1"/>
    <property type="molecule type" value="Genomic_DNA"/>
</dbReference>
<reference evidence="15" key="1">
    <citation type="submission" date="2011-11" db="EMBL/GenBank/DDBJ databases">
        <title>Improved High-Quality Draft sequence of Desulfovibrio sp. U5L.</title>
        <authorList>
            <consortium name="US DOE Joint Genome Institute"/>
            <person name="Lucas S."/>
            <person name="Han J."/>
            <person name="Lapidus A."/>
            <person name="Cheng J.-F."/>
            <person name="Goodwin L."/>
            <person name="Pitluck S."/>
            <person name="Peters L."/>
            <person name="Ovchinnikova G."/>
            <person name="Held B."/>
            <person name="Detter J.C."/>
            <person name="Han C."/>
            <person name="Tapia R."/>
            <person name="Land M."/>
            <person name="Hauser L."/>
            <person name="Kyrpides N."/>
            <person name="Ivanova N."/>
            <person name="Pagani I."/>
            <person name="Gabster J."/>
            <person name="Walker C."/>
            <person name="Stolyar S."/>
            <person name="Stahl D."/>
            <person name="Arkin A."/>
            <person name="Dehal P."/>
            <person name="Hazen T."/>
            <person name="Woyke T."/>
        </authorList>
    </citation>
    <scope>NUCLEOTIDE SEQUENCE [LARGE SCALE GENOMIC DNA]</scope>
    <source>
        <strain evidence="15">U5L</strain>
    </source>
</reference>
<dbReference type="GO" id="GO:0043138">
    <property type="term" value="F:3'-5' DNA helicase activity"/>
    <property type="evidence" value="ECO:0007669"/>
    <property type="project" value="UniProtKB-EC"/>
</dbReference>
<dbReference type="CDD" id="cd18807">
    <property type="entry name" value="SF1_C_UvrD"/>
    <property type="match status" value="1"/>
</dbReference>
<keyword evidence="4 12" id="KW-0347">Helicase</keyword>
<evidence type="ECO:0000256" key="3">
    <source>
        <dbReference type="ARBA" id="ARBA00022801"/>
    </source>
</evidence>
<name>I2Q069_9BACT</name>
<keyword evidence="7" id="KW-0413">Isomerase</keyword>
<sequence length="616" mass="68008">METPNPSCAARATLDPDQLAAVTTKAHRALVLAGAGSGKTRVLTERIAYLIEECHASPSEIVAVTFTRKAAAEMRERLLKRIGNKAYGVTMGTMHALALVQLRRFGELIGLRPENITVYSEWEESYLLREVAREVGALRGKTWKVPKKDVDAAFGAYYATGAEPDKLHSAGNLFCAFMARCRENNALTYGGLLTGFRLLLPRVMEYLGWRHVLVDEVQDLDRLQWGIIEALAWDLPASLFACGDIDQSLYSWRGACPGYLLANAHTFEVLRLERNYRSGAGIVEAANRLIGHNTARLPKTMKASRGVNAAVMIREDMDSAAVTRELDTVVPVLAQPGEVAILARKHVLLQRVAEELDALGVPYLYVGQKAALTNTEEFRRFHAFLKLLVNPFDNFAFLLIRDALGVSDDEFAIIRGRAIREDKSHLRAWLDAHPSAAGMEGSLANFFRFQGGEEPAEDACREVFYRLHLEEDAKATGPVFDFIDAYCEGRPPQESTVSAYLSWLATYDVQDEIPAADPDGPGVVTLATIHGAKGLEWPYVILAGCNEGILPSDRAIRAGDLEEERRLAYVAITRARDCLTLAVRPERSEKPGRDGEVRVYESPVSRFVAEAMGGEA</sequence>
<dbReference type="STRING" id="596152.DesU5LDRAFT_1490"/>
<dbReference type="HOGENOM" id="CLU_004585_6_1_7"/>
<keyword evidence="3 12" id="KW-0378">Hydrolase</keyword>
<dbReference type="GO" id="GO:0000725">
    <property type="term" value="P:recombinational repair"/>
    <property type="evidence" value="ECO:0007669"/>
    <property type="project" value="TreeGrafter"/>
</dbReference>